<comment type="caution">
    <text evidence="2">The sequence shown here is derived from an EMBL/GenBank/DDBJ whole genome shotgun (WGS) entry which is preliminary data.</text>
</comment>
<dbReference type="Proteomes" id="UP001597343">
    <property type="component" value="Unassembled WGS sequence"/>
</dbReference>
<evidence type="ECO:0000313" key="3">
    <source>
        <dbReference type="Proteomes" id="UP001597343"/>
    </source>
</evidence>
<evidence type="ECO:0000313" key="2">
    <source>
        <dbReference type="EMBL" id="MFD2171141.1"/>
    </source>
</evidence>
<evidence type="ECO:0000259" key="1">
    <source>
        <dbReference type="Pfam" id="PF06445"/>
    </source>
</evidence>
<dbReference type="InterPro" id="IPR011256">
    <property type="entry name" value="Reg_factor_effector_dom_sf"/>
</dbReference>
<gene>
    <name evidence="2" type="ORF">ACFSOY_14330</name>
</gene>
<dbReference type="EMBL" id="JBHUIO010000009">
    <property type="protein sequence ID" value="MFD2171141.1"/>
    <property type="molecule type" value="Genomic_DNA"/>
</dbReference>
<accession>A0ABW4ZZY2</accession>
<dbReference type="InterPro" id="IPR029442">
    <property type="entry name" value="GyrI-like"/>
</dbReference>
<dbReference type="RefSeq" id="WP_386048350.1">
    <property type="nucleotide sequence ID" value="NZ_JBHUIO010000009.1"/>
</dbReference>
<feature type="domain" description="GyrI-like small molecule binding" evidence="1">
    <location>
        <begin position="9"/>
        <end position="81"/>
    </location>
</feature>
<name>A0ABW4ZZY2_9BACL</name>
<proteinExistence type="predicted"/>
<keyword evidence="3" id="KW-1185">Reference proteome</keyword>
<organism evidence="2 3">
    <name type="scientific">Tumebacillus lipolyticus</name>
    <dbReference type="NCBI Taxonomy" id="1280370"/>
    <lineage>
        <taxon>Bacteria</taxon>
        <taxon>Bacillati</taxon>
        <taxon>Bacillota</taxon>
        <taxon>Bacilli</taxon>
        <taxon>Bacillales</taxon>
        <taxon>Alicyclobacillaceae</taxon>
        <taxon>Tumebacillus</taxon>
    </lineage>
</organism>
<dbReference type="SUPFAM" id="SSF55136">
    <property type="entry name" value="Probable bacterial effector-binding domain"/>
    <property type="match status" value="1"/>
</dbReference>
<dbReference type="Gene3D" id="3.20.80.10">
    <property type="entry name" value="Regulatory factor, effector binding domain"/>
    <property type="match status" value="1"/>
</dbReference>
<sequence length="81" mass="9461">MVASSRLDSMVTHEVAAHRYAVFTHRNKLNTLGSTYDHIYKSWLPTSEHERDFAAPYLEFYGERFAVDKADSELEIWLPIK</sequence>
<reference evidence="3" key="1">
    <citation type="journal article" date="2019" name="Int. J. Syst. Evol. Microbiol.">
        <title>The Global Catalogue of Microorganisms (GCM) 10K type strain sequencing project: providing services to taxonomists for standard genome sequencing and annotation.</title>
        <authorList>
            <consortium name="The Broad Institute Genomics Platform"/>
            <consortium name="The Broad Institute Genome Sequencing Center for Infectious Disease"/>
            <person name="Wu L."/>
            <person name="Ma J."/>
        </authorList>
    </citation>
    <scope>NUCLEOTIDE SEQUENCE [LARGE SCALE GENOMIC DNA]</scope>
    <source>
        <strain evidence="3">CGMCC 1.13574</strain>
    </source>
</reference>
<protein>
    <submittedName>
        <fullName evidence="2">GyrI-like domain-containing protein</fullName>
    </submittedName>
</protein>
<dbReference type="Pfam" id="PF06445">
    <property type="entry name" value="GyrI-like"/>
    <property type="match status" value="1"/>
</dbReference>